<evidence type="ECO:0000313" key="9">
    <source>
        <dbReference type="Proteomes" id="UP001236657"/>
    </source>
</evidence>
<evidence type="ECO:0000256" key="5">
    <source>
        <dbReference type="ARBA" id="ARBA00023002"/>
    </source>
</evidence>
<dbReference type="PROSITE" id="PS51471">
    <property type="entry name" value="FE2OG_OXY"/>
    <property type="match status" value="1"/>
</dbReference>
<dbReference type="EC" id="1.14.11.-" evidence="8"/>
<evidence type="ECO:0000259" key="7">
    <source>
        <dbReference type="PROSITE" id="PS51471"/>
    </source>
</evidence>
<dbReference type="InterPro" id="IPR044862">
    <property type="entry name" value="Pro_4_hyd_alph_FE2OG_OXY"/>
</dbReference>
<keyword evidence="4" id="KW-0223">Dioxygenase</keyword>
<dbReference type="Pfam" id="PF13640">
    <property type="entry name" value="2OG-FeII_Oxy_3"/>
    <property type="match status" value="1"/>
</dbReference>
<dbReference type="Gene3D" id="2.60.120.620">
    <property type="entry name" value="q2cbj1_9rhob like domain"/>
    <property type="match status" value="1"/>
</dbReference>
<dbReference type="EMBL" id="CP133218">
    <property type="protein sequence ID" value="WML90384.1"/>
    <property type="molecule type" value="Genomic_DNA"/>
</dbReference>
<keyword evidence="2" id="KW-0479">Metal-binding</keyword>
<reference evidence="8 9" key="1">
    <citation type="submission" date="2023-08" db="EMBL/GenBank/DDBJ databases">
        <title>New molecular markers tilS and rpoB for phylogenetic and monitoring studies of the genus Thiothrix biodiversity.</title>
        <authorList>
            <person name="Ravin N.V."/>
            <person name="Smolyakov D."/>
            <person name="Markov N.D."/>
            <person name="Beletsky A.V."/>
            <person name="Mardanov A.V."/>
            <person name="Rudenko T.S."/>
            <person name="Grabovich M.Y."/>
        </authorList>
    </citation>
    <scope>NUCLEOTIDE SEQUENCE [LARGE SCALE GENOMIC DNA]</scope>
    <source>
        <strain evidence="8 9">MK1</strain>
    </source>
</reference>
<name>A0ABY9MNZ1_9GAMM</name>
<gene>
    <name evidence="8" type="ORF">RCF98_15610</name>
</gene>
<dbReference type="Proteomes" id="UP001236657">
    <property type="component" value="Chromosome"/>
</dbReference>
<comment type="cofactor">
    <cofactor evidence="1">
        <name>L-ascorbate</name>
        <dbReference type="ChEBI" id="CHEBI:38290"/>
    </cofactor>
</comment>
<evidence type="ECO:0000256" key="1">
    <source>
        <dbReference type="ARBA" id="ARBA00001961"/>
    </source>
</evidence>
<dbReference type="InterPro" id="IPR045054">
    <property type="entry name" value="P4HA-like"/>
</dbReference>
<evidence type="ECO:0000256" key="6">
    <source>
        <dbReference type="ARBA" id="ARBA00023004"/>
    </source>
</evidence>
<dbReference type="RefSeq" id="WP_308894812.1">
    <property type="nucleotide sequence ID" value="NZ_CP133218.1"/>
</dbReference>
<evidence type="ECO:0000256" key="3">
    <source>
        <dbReference type="ARBA" id="ARBA00022896"/>
    </source>
</evidence>
<keyword evidence="6" id="KW-0408">Iron</keyword>
<evidence type="ECO:0000256" key="4">
    <source>
        <dbReference type="ARBA" id="ARBA00022964"/>
    </source>
</evidence>
<dbReference type="GO" id="GO:0016491">
    <property type="term" value="F:oxidoreductase activity"/>
    <property type="evidence" value="ECO:0007669"/>
    <property type="project" value="UniProtKB-KW"/>
</dbReference>
<organism evidence="8 9">
    <name type="scientific">Thiothrix lacustris</name>
    <dbReference type="NCBI Taxonomy" id="525917"/>
    <lineage>
        <taxon>Bacteria</taxon>
        <taxon>Pseudomonadati</taxon>
        <taxon>Pseudomonadota</taxon>
        <taxon>Gammaproteobacteria</taxon>
        <taxon>Thiotrichales</taxon>
        <taxon>Thiotrichaceae</taxon>
        <taxon>Thiothrix</taxon>
    </lineage>
</organism>
<proteinExistence type="predicted"/>
<sequence>MFTIKDQEWQDWLDTNLSRKVSPNDLYKKMRENGFDAETLQQMMGSAYPKGIETQPIQANTDIDYQTLSQVMEARGAALGAQRLNTDIIQLYTLDNFFTVAECERVIALTAENLAPSQVSHDDGDKTFRTSMTCHLRKSDDPFVDYIDEKIARTLGICLPYSEDIQAQRYALGKELKAHHDYFVKDAPEHYAFTSQKGQRTWTFMIYLNDVAKGGGTHFPYLDYTLYPKQGQAVIWNNIYSDGLPNRHTLHQGMPVEEGEKIIITKWFRDQGEGDLFYEQMTN</sequence>
<evidence type="ECO:0000313" key="8">
    <source>
        <dbReference type="EMBL" id="WML90384.1"/>
    </source>
</evidence>
<protein>
    <submittedName>
        <fullName evidence="8">2OG-Fe(II) oxygenase</fullName>
        <ecNumber evidence="8">1.14.11.-</ecNumber>
    </submittedName>
</protein>
<accession>A0ABY9MNZ1</accession>
<keyword evidence="9" id="KW-1185">Reference proteome</keyword>
<evidence type="ECO:0000256" key="2">
    <source>
        <dbReference type="ARBA" id="ARBA00022723"/>
    </source>
</evidence>
<dbReference type="PANTHER" id="PTHR10869">
    <property type="entry name" value="PROLYL 4-HYDROXYLASE ALPHA SUBUNIT"/>
    <property type="match status" value="1"/>
</dbReference>
<dbReference type="PANTHER" id="PTHR10869:SF246">
    <property type="entry name" value="TRANSMEMBRANE PROLYL 4-HYDROXYLASE"/>
    <property type="match status" value="1"/>
</dbReference>
<dbReference type="InterPro" id="IPR005123">
    <property type="entry name" value="Oxoglu/Fe-dep_dioxygenase_dom"/>
</dbReference>
<dbReference type="SMART" id="SM00702">
    <property type="entry name" value="P4Hc"/>
    <property type="match status" value="1"/>
</dbReference>
<keyword evidence="5 8" id="KW-0560">Oxidoreductase</keyword>
<keyword evidence="3" id="KW-0847">Vitamin C</keyword>
<feature type="domain" description="Fe2OG dioxygenase" evidence="7">
    <location>
        <begin position="161"/>
        <end position="270"/>
    </location>
</feature>
<dbReference type="InterPro" id="IPR006620">
    <property type="entry name" value="Pro_4_hyd_alph"/>
</dbReference>